<keyword evidence="5" id="KW-1003">Cell membrane</keyword>
<evidence type="ECO:0000256" key="8">
    <source>
        <dbReference type="ARBA" id="ARBA00022927"/>
    </source>
</evidence>
<keyword evidence="11" id="KW-0969">Cilium</keyword>
<evidence type="ECO:0000256" key="3">
    <source>
        <dbReference type="ARBA" id="ARBA00020392"/>
    </source>
</evidence>
<dbReference type="Gene3D" id="1.10.287.1700">
    <property type="match status" value="1"/>
</dbReference>
<keyword evidence="7" id="KW-1005">Bacterial flagellum biogenesis</keyword>
<comment type="similarity">
    <text evidence="2">Belongs to the FliJ family.</text>
</comment>
<keyword evidence="8" id="KW-0653">Protein transport</keyword>
<keyword evidence="11" id="KW-0282">Flagellum</keyword>
<evidence type="ECO:0000256" key="2">
    <source>
        <dbReference type="ARBA" id="ARBA00010004"/>
    </source>
</evidence>
<keyword evidence="11" id="KW-0966">Cell projection</keyword>
<keyword evidence="6" id="KW-0145">Chemotaxis</keyword>
<keyword evidence="10" id="KW-1006">Bacterial flagellum protein export</keyword>
<evidence type="ECO:0000256" key="10">
    <source>
        <dbReference type="ARBA" id="ARBA00023225"/>
    </source>
</evidence>
<dbReference type="Pfam" id="PF02050">
    <property type="entry name" value="FliJ"/>
    <property type="match status" value="1"/>
</dbReference>
<dbReference type="InterPro" id="IPR053716">
    <property type="entry name" value="Flag_assembly_chemotaxis_eff"/>
</dbReference>
<gene>
    <name evidence="11" type="primary">fliJ</name>
    <name evidence="11" type="ORF">ACFOZY_02065</name>
</gene>
<keyword evidence="4" id="KW-0813">Transport</keyword>
<evidence type="ECO:0000256" key="7">
    <source>
        <dbReference type="ARBA" id="ARBA00022795"/>
    </source>
</evidence>
<dbReference type="InterPro" id="IPR012823">
    <property type="entry name" value="Flagell_FliJ"/>
</dbReference>
<dbReference type="RefSeq" id="WP_378151737.1">
    <property type="nucleotide sequence ID" value="NZ_JBHSEC010000002.1"/>
</dbReference>
<reference evidence="12" key="1">
    <citation type="journal article" date="2019" name="Int. J. Syst. Evol. Microbiol.">
        <title>The Global Catalogue of Microorganisms (GCM) 10K type strain sequencing project: providing services to taxonomists for standard genome sequencing and annotation.</title>
        <authorList>
            <consortium name="The Broad Institute Genomics Platform"/>
            <consortium name="The Broad Institute Genome Sequencing Center for Infectious Disease"/>
            <person name="Wu L."/>
            <person name="Ma J."/>
        </authorList>
    </citation>
    <scope>NUCLEOTIDE SEQUENCE [LARGE SCALE GENOMIC DNA]</scope>
    <source>
        <strain evidence="12">CCUG 59778</strain>
    </source>
</reference>
<dbReference type="NCBIfam" id="TIGR02473">
    <property type="entry name" value="flagell_FliJ"/>
    <property type="match status" value="1"/>
</dbReference>
<sequence>MIAYKYRFDQILTIREQEKNEMEISYKESVQIFEEAATTLYELLKKKEETIADQENQMQSGFSILEIHRYASFITGLEKSIDLFQQKVAAARTKMNWHEERLLEKSIEVKKYEKMKEKDQKVFHEEQERLEAIRLDEIASVRFQPKENG</sequence>
<evidence type="ECO:0000256" key="5">
    <source>
        <dbReference type="ARBA" id="ARBA00022475"/>
    </source>
</evidence>
<keyword evidence="12" id="KW-1185">Reference proteome</keyword>
<evidence type="ECO:0000313" key="11">
    <source>
        <dbReference type="EMBL" id="MFC4409216.1"/>
    </source>
</evidence>
<organism evidence="11 12">
    <name type="scientific">Chungangia koreensis</name>
    <dbReference type="NCBI Taxonomy" id="752657"/>
    <lineage>
        <taxon>Bacteria</taxon>
        <taxon>Bacillati</taxon>
        <taxon>Bacillota</taxon>
        <taxon>Bacilli</taxon>
        <taxon>Lactobacillales</taxon>
        <taxon>Chungangia</taxon>
    </lineage>
</organism>
<comment type="subcellular location">
    <subcellularLocation>
        <location evidence="1">Cell membrane</location>
        <topology evidence="1">Peripheral membrane protein</topology>
        <orientation evidence="1">Cytoplasmic side</orientation>
    </subcellularLocation>
</comment>
<keyword evidence="9" id="KW-0472">Membrane</keyword>
<name>A0ABV8WZX1_9LACT</name>
<dbReference type="Proteomes" id="UP001595817">
    <property type="component" value="Unassembled WGS sequence"/>
</dbReference>
<evidence type="ECO:0000313" key="12">
    <source>
        <dbReference type="Proteomes" id="UP001595817"/>
    </source>
</evidence>
<accession>A0ABV8WZX1</accession>
<evidence type="ECO:0000256" key="1">
    <source>
        <dbReference type="ARBA" id="ARBA00004413"/>
    </source>
</evidence>
<comment type="caution">
    <text evidence="11">The sequence shown here is derived from an EMBL/GenBank/DDBJ whole genome shotgun (WGS) entry which is preliminary data.</text>
</comment>
<evidence type="ECO:0000256" key="4">
    <source>
        <dbReference type="ARBA" id="ARBA00022448"/>
    </source>
</evidence>
<dbReference type="EMBL" id="JBHSEC010000002">
    <property type="protein sequence ID" value="MFC4409216.1"/>
    <property type="molecule type" value="Genomic_DNA"/>
</dbReference>
<evidence type="ECO:0000256" key="6">
    <source>
        <dbReference type="ARBA" id="ARBA00022500"/>
    </source>
</evidence>
<protein>
    <recommendedName>
        <fullName evidence="3">Flagellar FliJ protein</fullName>
    </recommendedName>
</protein>
<proteinExistence type="inferred from homology"/>
<evidence type="ECO:0000256" key="9">
    <source>
        <dbReference type="ARBA" id="ARBA00023136"/>
    </source>
</evidence>